<dbReference type="PANTHER" id="PTHR11707:SF28">
    <property type="entry name" value="60 KDA LYSOPHOSPHOLIPASE"/>
    <property type="match status" value="1"/>
</dbReference>
<dbReference type="PIRSF" id="PIRSF001220">
    <property type="entry name" value="L-ASNase_gatD"/>
    <property type="match status" value="1"/>
</dbReference>
<dbReference type="SUPFAM" id="SSF53774">
    <property type="entry name" value="Glutaminase/Asparaginase"/>
    <property type="match status" value="1"/>
</dbReference>
<sequence>MRGIRVEQRREAQPGKVVVINTGGTISMALDEQAGAVSIGEGQPLHHLEPLLRQYAASEMVDLFQVPSPHMTPQMMQKLALVVQGYVEQDDISGVVITHGTDTLEETAYYLDLTVDTEKPIVITGAMRSSNEVGADGPINLVESMRVAADARSRGRGALVVFNDEIHAARFVTKTHTSNVSTFQSPSYGPIGFVTARGVSYHQPASRLQTYAVTRTKLANIQLVKMVAGMEAAWLKWLLDTPVDGLVIEAMGAGNIPPATLPIVLQLRARHLPIVIVSRCYNGYVQDVYDYEGGGKQLRAAGCIFSNGLNGQKARIRLLVLQGAGIPPENMQAHFSF</sequence>
<protein>
    <recommendedName>
        <fullName evidence="2">asparaginase</fullName>
        <ecNumber evidence="2">3.5.1.1</ecNumber>
    </recommendedName>
</protein>
<dbReference type="Pfam" id="PF17763">
    <property type="entry name" value="Asparaginase_C"/>
    <property type="match status" value="1"/>
</dbReference>
<dbReference type="PROSITE" id="PS51732">
    <property type="entry name" value="ASN_GLN_ASE_3"/>
    <property type="match status" value="1"/>
</dbReference>
<keyword evidence="3" id="KW-0378">Hydrolase</keyword>
<proteinExistence type="inferred from homology"/>
<dbReference type="PIRSF" id="PIRSF500176">
    <property type="entry name" value="L_ASNase"/>
    <property type="match status" value="1"/>
</dbReference>
<dbReference type="Gene3D" id="3.40.50.40">
    <property type="match status" value="1"/>
</dbReference>
<comment type="similarity">
    <text evidence="1">Belongs to the asparaginase 1 family.</text>
</comment>
<dbReference type="InterPro" id="IPR020827">
    <property type="entry name" value="Asparaginase/glutaminase_AS1"/>
</dbReference>
<dbReference type="EC" id="3.5.1.1" evidence="2"/>
<comment type="catalytic activity">
    <reaction evidence="4">
        <text>L-asparagine + H2O = L-aspartate + NH4(+)</text>
        <dbReference type="Rhea" id="RHEA:21016"/>
        <dbReference type="ChEBI" id="CHEBI:15377"/>
        <dbReference type="ChEBI" id="CHEBI:28938"/>
        <dbReference type="ChEBI" id="CHEBI:29991"/>
        <dbReference type="ChEBI" id="CHEBI:58048"/>
        <dbReference type="EC" id="3.5.1.1"/>
    </reaction>
</comment>
<accession>A0ABW4JE44</accession>
<dbReference type="CDD" id="cd08964">
    <property type="entry name" value="L-asparaginase_II"/>
    <property type="match status" value="1"/>
</dbReference>
<gene>
    <name evidence="9" type="ORF">ACFSB2_00840</name>
</gene>
<evidence type="ECO:0000313" key="9">
    <source>
        <dbReference type="EMBL" id="MFD1673267.1"/>
    </source>
</evidence>
<feature type="domain" description="Asparaginase/glutaminase C-terminal" evidence="8">
    <location>
        <begin position="220"/>
        <end position="335"/>
    </location>
</feature>
<evidence type="ECO:0000256" key="6">
    <source>
        <dbReference type="PROSITE-ProRule" id="PRU10100"/>
    </source>
</evidence>
<dbReference type="InterPro" id="IPR037152">
    <property type="entry name" value="L-asparaginase_N_sf"/>
</dbReference>
<dbReference type="Proteomes" id="UP001597079">
    <property type="component" value="Unassembled WGS sequence"/>
</dbReference>
<feature type="active site" evidence="6">
    <location>
        <position position="101"/>
    </location>
</feature>
<dbReference type="InterPro" id="IPR027473">
    <property type="entry name" value="L-asparaginase_C"/>
</dbReference>
<evidence type="ECO:0000256" key="5">
    <source>
        <dbReference type="PROSITE-ProRule" id="PRU10099"/>
    </source>
</evidence>
<dbReference type="InterPro" id="IPR027475">
    <property type="entry name" value="Asparaginase/glutaminase_AS2"/>
</dbReference>
<comment type="caution">
    <text evidence="9">The sequence shown here is derived from an EMBL/GenBank/DDBJ whole genome shotgun (WGS) entry which is preliminary data.</text>
</comment>
<dbReference type="SMART" id="SM00870">
    <property type="entry name" value="Asparaginase"/>
    <property type="match status" value="1"/>
</dbReference>
<keyword evidence="10" id="KW-1185">Reference proteome</keyword>
<evidence type="ECO:0000313" key="10">
    <source>
        <dbReference type="Proteomes" id="UP001597079"/>
    </source>
</evidence>
<evidence type="ECO:0000259" key="8">
    <source>
        <dbReference type="Pfam" id="PF17763"/>
    </source>
</evidence>
<dbReference type="Gene3D" id="3.40.50.1170">
    <property type="entry name" value="L-asparaginase, N-terminal domain"/>
    <property type="match status" value="1"/>
</dbReference>
<feature type="domain" description="L-asparaginase N-terminal" evidence="7">
    <location>
        <begin position="16"/>
        <end position="205"/>
    </location>
</feature>
<organism evidence="9 10">
    <name type="scientific">Alicyclobacillus fodiniaquatilis</name>
    <dbReference type="NCBI Taxonomy" id="1661150"/>
    <lineage>
        <taxon>Bacteria</taxon>
        <taxon>Bacillati</taxon>
        <taxon>Bacillota</taxon>
        <taxon>Bacilli</taxon>
        <taxon>Bacillales</taxon>
        <taxon>Alicyclobacillaceae</taxon>
        <taxon>Alicyclobacillus</taxon>
    </lineage>
</organism>
<evidence type="ECO:0000256" key="2">
    <source>
        <dbReference type="ARBA" id="ARBA00012920"/>
    </source>
</evidence>
<dbReference type="InterPro" id="IPR040919">
    <property type="entry name" value="Asparaginase_C"/>
</dbReference>
<dbReference type="InterPro" id="IPR004550">
    <property type="entry name" value="AsnASE_II"/>
</dbReference>
<dbReference type="EMBL" id="JBHUCX010000004">
    <property type="protein sequence ID" value="MFD1673267.1"/>
    <property type="molecule type" value="Genomic_DNA"/>
</dbReference>
<dbReference type="SFLD" id="SFLDS00057">
    <property type="entry name" value="Glutaminase/Asparaginase"/>
    <property type="match status" value="1"/>
</dbReference>
<evidence type="ECO:0000256" key="3">
    <source>
        <dbReference type="ARBA" id="ARBA00022801"/>
    </source>
</evidence>
<dbReference type="RefSeq" id="WP_377940853.1">
    <property type="nucleotide sequence ID" value="NZ_JBHUCX010000004.1"/>
</dbReference>
<dbReference type="InterPro" id="IPR006034">
    <property type="entry name" value="Asparaginase/glutaminase-like"/>
</dbReference>
<evidence type="ECO:0000259" key="7">
    <source>
        <dbReference type="Pfam" id="PF00710"/>
    </source>
</evidence>
<dbReference type="PROSITE" id="PS00144">
    <property type="entry name" value="ASN_GLN_ASE_1"/>
    <property type="match status" value="1"/>
</dbReference>
<dbReference type="PANTHER" id="PTHR11707">
    <property type="entry name" value="L-ASPARAGINASE"/>
    <property type="match status" value="1"/>
</dbReference>
<evidence type="ECO:0000256" key="4">
    <source>
        <dbReference type="ARBA" id="ARBA00049366"/>
    </source>
</evidence>
<name>A0ABW4JE44_9BACL</name>
<feature type="active site" evidence="5">
    <location>
        <position position="25"/>
    </location>
</feature>
<dbReference type="InterPro" id="IPR036152">
    <property type="entry name" value="Asp/glu_Ase-like_sf"/>
</dbReference>
<dbReference type="InterPro" id="IPR027474">
    <property type="entry name" value="L-asparaginase_N"/>
</dbReference>
<dbReference type="PROSITE" id="PS00917">
    <property type="entry name" value="ASN_GLN_ASE_2"/>
    <property type="match status" value="1"/>
</dbReference>
<evidence type="ECO:0000256" key="1">
    <source>
        <dbReference type="ARBA" id="ARBA00010518"/>
    </source>
</evidence>
<dbReference type="PRINTS" id="PR00139">
    <property type="entry name" value="ASNGLNASE"/>
</dbReference>
<dbReference type="Pfam" id="PF00710">
    <property type="entry name" value="Asparaginase"/>
    <property type="match status" value="1"/>
</dbReference>
<reference evidence="10" key="1">
    <citation type="journal article" date="2019" name="Int. J. Syst. Evol. Microbiol.">
        <title>The Global Catalogue of Microorganisms (GCM) 10K type strain sequencing project: providing services to taxonomists for standard genome sequencing and annotation.</title>
        <authorList>
            <consortium name="The Broad Institute Genomics Platform"/>
            <consortium name="The Broad Institute Genome Sequencing Center for Infectious Disease"/>
            <person name="Wu L."/>
            <person name="Ma J."/>
        </authorList>
    </citation>
    <scope>NUCLEOTIDE SEQUENCE [LARGE SCALE GENOMIC DNA]</scope>
    <source>
        <strain evidence="10">CGMCC 1.12286</strain>
    </source>
</reference>